<dbReference type="InterPro" id="IPR004843">
    <property type="entry name" value="Calcineurin-like_PHP"/>
</dbReference>
<dbReference type="SUPFAM" id="SSF56300">
    <property type="entry name" value="Metallo-dependent phosphatases"/>
    <property type="match status" value="1"/>
</dbReference>
<sequence length="301" mass="33962">MDAIAMRPYVCFAVREDLQPRDGKYPEIMDDLEILTGKLEETWAMFERLRRLWPKQESVRECVVPIGRRVYVIGDIHGCRDELERLHDRLAADWELASAKGCTIVYLGDYIDRGPDSRGVIGTLLGPSPIAGAERIFITGNHEQAMLDFLQAPESNPHWLDFGGMETLASYGVRRSAVGSRGRQELAERMAEAMPESHRVFFESLAPYHRIGDYFFVHAGVRPGVSLDRQVPDDCCWIRGAFLESRQWHGAMIVHGHTVTDQPDERANRIGIDTGAYASGVLTALRLEGNQRSFFQTGLSR</sequence>
<feature type="domain" description="Calcineurin-like phosphoesterase" evidence="1">
    <location>
        <begin position="69"/>
        <end position="169"/>
    </location>
</feature>
<dbReference type="PANTHER" id="PTHR42850:SF4">
    <property type="entry name" value="ZINC-DEPENDENT ENDOPOLYPHOSPHATASE"/>
    <property type="match status" value="1"/>
</dbReference>
<protein>
    <submittedName>
        <fullName evidence="2">Metallophosphoesterase</fullName>
    </submittedName>
</protein>
<evidence type="ECO:0000313" key="2">
    <source>
        <dbReference type="EMBL" id="MFD2264716.1"/>
    </source>
</evidence>
<dbReference type="PANTHER" id="PTHR42850">
    <property type="entry name" value="METALLOPHOSPHOESTERASE"/>
    <property type="match status" value="1"/>
</dbReference>
<dbReference type="Gene3D" id="3.60.21.10">
    <property type="match status" value="1"/>
</dbReference>
<gene>
    <name evidence="2" type="ORF">ACFSM5_17560</name>
</gene>
<dbReference type="InterPro" id="IPR050126">
    <property type="entry name" value="Ap4A_hydrolase"/>
</dbReference>
<organism evidence="2 3">
    <name type="scientific">Lacibacterium aquatile</name>
    <dbReference type="NCBI Taxonomy" id="1168082"/>
    <lineage>
        <taxon>Bacteria</taxon>
        <taxon>Pseudomonadati</taxon>
        <taxon>Pseudomonadota</taxon>
        <taxon>Alphaproteobacteria</taxon>
        <taxon>Rhodospirillales</taxon>
        <taxon>Rhodospirillaceae</taxon>
    </lineage>
</organism>
<proteinExistence type="predicted"/>
<dbReference type="Pfam" id="PF00149">
    <property type="entry name" value="Metallophos"/>
    <property type="match status" value="1"/>
</dbReference>
<keyword evidence="3" id="KW-1185">Reference proteome</keyword>
<comment type="caution">
    <text evidence="2">The sequence shown here is derived from an EMBL/GenBank/DDBJ whole genome shotgun (WGS) entry which is preliminary data.</text>
</comment>
<name>A0ABW5DW66_9PROT</name>
<evidence type="ECO:0000313" key="3">
    <source>
        <dbReference type="Proteomes" id="UP001597295"/>
    </source>
</evidence>
<dbReference type="InterPro" id="IPR029052">
    <property type="entry name" value="Metallo-depent_PP-like"/>
</dbReference>
<evidence type="ECO:0000259" key="1">
    <source>
        <dbReference type="Pfam" id="PF00149"/>
    </source>
</evidence>
<reference evidence="3" key="1">
    <citation type="journal article" date="2019" name="Int. J. Syst. Evol. Microbiol.">
        <title>The Global Catalogue of Microorganisms (GCM) 10K type strain sequencing project: providing services to taxonomists for standard genome sequencing and annotation.</title>
        <authorList>
            <consortium name="The Broad Institute Genomics Platform"/>
            <consortium name="The Broad Institute Genome Sequencing Center for Infectious Disease"/>
            <person name="Wu L."/>
            <person name="Ma J."/>
        </authorList>
    </citation>
    <scope>NUCLEOTIDE SEQUENCE [LARGE SCALE GENOMIC DNA]</scope>
    <source>
        <strain evidence="3">CGMCC 1.19062</strain>
    </source>
</reference>
<accession>A0ABW5DW66</accession>
<dbReference type="EMBL" id="JBHUIP010000014">
    <property type="protein sequence ID" value="MFD2264716.1"/>
    <property type="molecule type" value="Genomic_DNA"/>
</dbReference>
<dbReference type="RefSeq" id="WP_379877834.1">
    <property type="nucleotide sequence ID" value="NZ_JBHUIP010000014.1"/>
</dbReference>
<dbReference type="Proteomes" id="UP001597295">
    <property type="component" value="Unassembled WGS sequence"/>
</dbReference>